<reference evidence="1 2" key="1">
    <citation type="journal article" date="2024" name="Nat. Commun.">
        <title>Phylogenomics reveals the evolutionary origins of lichenization in chlorophyte algae.</title>
        <authorList>
            <person name="Puginier C."/>
            <person name="Libourel C."/>
            <person name="Otte J."/>
            <person name="Skaloud P."/>
            <person name="Haon M."/>
            <person name="Grisel S."/>
            <person name="Petersen M."/>
            <person name="Berrin J.G."/>
            <person name="Delaux P.M."/>
            <person name="Dal Grande F."/>
            <person name="Keller J."/>
        </authorList>
    </citation>
    <scope>NUCLEOTIDE SEQUENCE [LARGE SCALE GENOMIC DNA]</scope>
    <source>
        <strain evidence="1 2">SAG 2145</strain>
    </source>
</reference>
<keyword evidence="2" id="KW-1185">Reference proteome</keyword>
<comment type="caution">
    <text evidence="1">The sequence shown here is derived from an EMBL/GenBank/DDBJ whole genome shotgun (WGS) entry which is preliminary data.</text>
</comment>
<proteinExistence type="predicted"/>
<evidence type="ECO:0000313" key="2">
    <source>
        <dbReference type="Proteomes" id="UP001438707"/>
    </source>
</evidence>
<organism evidence="1 2">
    <name type="scientific">Apatococcus lobatus</name>
    <dbReference type="NCBI Taxonomy" id="904363"/>
    <lineage>
        <taxon>Eukaryota</taxon>
        <taxon>Viridiplantae</taxon>
        <taxon>Chlorophyta</taxon>
        <taxon>core chlorophytes</taxon>
        <taxon>Trebouxiophyceae</taxon>
        <taxon>Chlorellales</taxon>
        <taxon>Chlorellaceae</taxon>
        <taxon>Apatococcus</taxon>
    </lineage>
</organism>
<accession>A0AAW1RHM4</accession>
<sequence>MAAVIIQRTALGTIAQGKQSLQPLLRQSPPKCAESHPRKLHLAGLSPPRSVQVAKTPLEGTLDLHSSFCSAQSSCCSGVRSLNLSALQLSHQHQIADNEHSHHHQLCHNLPEHPLGQFLLQQPAQPKTNTY</sequence>
<dbReference type="EMBL" id="JALJOS010000011">
    <property type="protein sequence ID" value="KAK9833185.1"/>
    <property type="molecule type" value="Genomic_DNA"/>
</dbReference>
<dbReference type="AlphaFoldDB" id="A0AAW1RHM4"/>
<dbReference type="Proteomes" id="UP001438707">
    <property type="component" value="Unassembled WGS sequence"/>
</dbReference>
<gene>
    <name evidence="1" type="ORF">WJX74_009511</name>
</gene>
<name>A0AAW1RHM4_9CHLO</name>
<protein>
    <submittedName>
        <fullName evidence="1">Uncharacterized protein</fullName>
    </submittedName>
</protein>
<evidence type="ECO:0000313" key="1">
    <source>
        <dbReference type="EMBL" id="KAK9833185.1"/>
    </source>
</evidence>